<dbReference type="EMBL" id="RXIH01000035">
    <property type="protein sequence ID" value="RZN55822.1"/>
    <property type="molecule type" value="Genomic_DNA"/>
</dbReference>
<dbReference type="Proteomes" id="UP000317265">
    <property type="component" value="Unassembled WGS sequence"/>
</dbReference>
<evidence type="ECO:0000313" key="4">
    <source>
        <dbReference type="Proteomes" id="UP000317265"/>
    </source>
</evidence>
<gene>
    <name evidence="2" type="ORF">DSO09_05130</name>
    <name evidence="1" type="ORF">EF809_04580</name>
</gene>
<organism evidence="1 3">
    <name type="scientific">Thermoproteota archaeon</name>
    <dbReference type="NCBI Taxonomy" id="2056631"/>
    <lineage>
        <taxon>Archaea</taxon>
        <taxon>Thermoproteota</taxon>
    </lineage>
</organism>
<sequence length="167" mass="19173">MKTLICIFCAKSGVLCPKCQEKLDKGEITQDDVEISRWFIEYENKNPQLKDCTLHKVVRVPEMLVVMISCIGKISRAFLMKISKQISEEKKMNVRIVEKTSSIKKLLEQILAPARVMGINTIWLPDGSWESIIRIPKVDRKKMPIDANSAEEIMKKLTGEIIHIVFE</sequence>
<accession>A0A520KEW8</accession>
<evidence type="ECO:0000313" key="2">
    <source>
        <dbReference type="EMBL" id="TDA38167.1"/>
    </source>
</evidence>
<dbReference type="EMBL" id="QNVI01000058">
    <property type="protein sequence ID" value="TDA38167.1"/>
    <property type="molecule type" value="Genomic_DNA"/>
</dbReference>
<evidence type="ECO:0000313" key="3">
    <source>
        <dbReference type="Proteomes" id="UP000316080"/>
    </source>
</evidence>
<reference evidence="1 3" key="2">
    <citation type="journal article" date="2019" name="Nat. Microbiol.">
        <title>Wide diversity of methane and short-chain alkane metabolisms in uncultured archaea.</title>
        <authorList>
            <person name="Borrel G."/>
            <person name="Adam P.S."/>
            <person name="McKay L.J."/>
            <person name="Chen L.X."/>
            <person name="Sierra-Garcia I.N."/>
            <person name="Sieber C.M."/>
            <person name="Letourneur Q."/>
            <person name="Ghozlane A."/>
            <person name="Andersen G.L."/>
            <person name="Li W.J."/>
            <person name="Hallam S.J."/>
            <person name="Muyzer G."/>
            <person name="de Oliveira V.M."/>
            <person name="Inskeep W.P."/>
            <person name="Banfield J.F."/>
            <person name="Gribaldo S."/>
        </authorList>
    </citation>
    <scope>NUCLEOTIDE SEQUENCE [LARGE SCALE GENOMIC DNA]</scope>
    <source>
        <strain evidence="1">Verst-YHS</strain>
    </source>
</reference>
<dbReference type="Proteomes" id="UP000316080">
    <property type="component" value="Unassembled WGS sequence"/>
</dbReference>
<evidence type="ECO:0000313" key="1">
    <source>
        <dbReference type="EMBL" id="RZN55822.1"/>
    </source>
</evidence>
<comment type="caution">
    <text evidence="1">The sequence shown here is derived from an EMBL/GenBank/DDBJ whole genome shotgun (WGS) entry which is preliminary data.</text>
</comment>
<dbReference type="AlphaFoldDB" id="A0A520KEW8"/>
<protein>
    <recommendedName>
        <fullName evidence="5">Transcription elongation factor NusA</fullName>
    </recommendedName>
</protein>
<name>A0A520KEW8_9CREN</name>
<proteinExistence type="predicted"/>
<evidence type="ECO:0008006" key="5">
    <source>
        <dbReference type="Google" id="ProtNLM"/>
    </source>
</evidence>
<reference evidence="2 4" key="1">
    <citation type="journal article" date="2019" name="Nat. Microbiol.">
        <title>Expanding anaerobic alkane metabolism in the domain of Archaea.</title>
        <authorList>
            <person name="Wang Y."/>
            <person name="Wegener G."/>
            <person name="Hou J."/>
            <person name="Wang F."/>
            <person name="Xiao X."/>
        </authorList>
    </citation>
    <scope>NUCLEOTIDE SEQUENCE [LARGE SCALE GENOMIC DNA]</scope>
    <source>
        <strain evidence="2">WYZ-LMO11</strain>
    </source>
</reference>